<feature type="transmembrane region" description="Helical" evidence="6">
    <location>
        <begin position="185"/>
        <end position="206"/>
    </location>
</feature>
<dbReference type="PIRSF" id="PIRSF035875">
    <property type="entry name" value="RNase_BN"/>
    <property type="match status" value="1"/>
</dbReference>
<dbReference type="PANTHER" id="PTHR30213">
    <property type="entry name" value="INNER MEMBRANE PROTEIN YHJD"/>
    <property type="match status" value="1"/>
</dbReference>
<keyword evidence="3 6" id="KW-0812">Transmembrane</keyword>
<feature type="transmembrane region" description="Helical" evidence="6">
    <location>
        <begin position="218"/>
        <end position="238"/>
    </location>
</feature>
<dbReference type="Proteomes" id="UP000318081">
    <property type="component" value="Chromosome"/>
</dbReference>
<dbReference type="InterPro" id="IPR017039">
    <property type="entry name" value="Virul_fac_BrkB"/>
</dbReference>
<feature type="transmembrane region" description="Helical" evidence="6">
    <location>
        <begin position="23"/>
        <end position="50"/>
    </location>
</feature>
<keyword evidence="4 6" id="KW-1133">Transmembrane helix</keyword>
<keyword evidence="8" id="KW-1185">Reference proteome</keyword>
<keyword evidence="2" id="KW-1003">Cell membrane</keyword>
<dbReference type="NCBIfam" id="TIGR00765">
    <property type="entry name" value="yihY_not_rbn"/>
    <property type="match status" value="1"/>
</dbReference>
<evidence type="ECO:0000256" key="6">
    <source>
        <dbReference type="SAM" id="Phobius"/>
    </source>
</evidence>
<keyword evidence="5 6" id="KW-0472">Membrane</keyword>
<evidence type="ECO:0000256" key="4">
    <source>
        <dbReference type="ARBA" id="ARBA00022989"/>
    </source>
</evidence>
<dbReference type="EMBL" id="CP036432">
    <property type="protein sequence ID" value="QDV86343.1"/>
    <property type="molecule type" value="Genomic_DNA"/>
</dbReference>
<evidence type="ECO:0000256" key="5">
    <source>
        <dbReference type="ARBA" id="ARBA00023136"/>
    </source>
</evidence>
<evidence type="ECO:0000313" key="8">
    <source>
        <dbReference type="Proteomes" id="UP000318081"/>
    </source>
</evidence>
<evidence type="ECO:0000313" key="7">
    <source>
        <dbReference type="EMBL" id="QDV86343.1"/>
    </source>
</evidence>
<dbReference type="RefSeq" id="WP_145217346.1">
    <property type="nucleotide sequence ID" value="NZ_CP036432.1"/>
</dbReference>
<name>A0ABX5XWF7_9BACT</name>
<gene>
    <name evidence="7" type="ORF">TBK1r_53620</name>
</gene>
<proteinExistence type="predicted"/>
<evidence type="ECO:0000256" key="3">
    <source>
        <dbReference type="ARBA" id="ARBA00022692"/>
    </source>
</evidence>
<reference evidence="7 8" key="1">
    <citation type="submission" date="2019-02" db="EMBL/GenBank/DDBJ databases">
        <title>Deep-cultivation of Planctomycetes and their phenomic and genomic characterization uncovers novel biology.</title>
        <authorList>
            <person name="Wiegand S."/>
            <person name="Jogler M."/>
            <person name="Boedeker C."/>
            <person name="Pinto D."/>
            <person name="Vollmers J."/>
            <person name="Rivas-Marin E."/>
            <person name="Kohn T."/>
            <person name="Peeters S.H."/>
            <person name="Heuer A."/>
            <person name="Rast P."/>
            <person name="Oberbeckmann S."/>
            <person name="Bunk B."/>
            <person name="Jeske O."/>
            <person name="Meyerdierks A."/>
            <person name="Storesund J.E."/>
            <person name="Kallscheuer N."/>
            <person name="Luecker S."/>
            <person name="Lage O.M."/>
            <person name="Pohl T."/>
            <person name="Merkel B.J."/>
            <person name="Hornburger P."/>
            <person name="Mueller R.-W."/>
            <person name="Bruemmer F."/>
            <person name="Labrenz M."/>
            <person name="Spormann A.M."/>
            <person name="Op den Camp H."/>
            <person name="Overmann J."/>
            <person name="Amann R."/>
            <person name="Jetten M.S.M."/>
            <person name="Mascher T."/>
            <person name="Medema M.H."/>
            <person name="Devos D.P."/>
            <person name="Kaster A.-K."/>
            <person name="Ovreas L."/>
            <person name="Rohde M."/>
            <person name="Galperin M.Y."/>
            <person name="Jogler C."/>
        </authorList>
    </citation>
    <scope>NUCLEOTIDE SEQUENCE [LARGE SCALE GENOMIC DNA]</scope>
    <source>
        <strain evidence="7 8">TBK1r</strain>
    </source>
</reference>
<feature type="transmembrane region" description="Helical" evidence="6">
    <location>
        <begin position="250"/>
        <end position="272"/>
    </location>
</feature>
<organism evidence="7 8">
    <name type="scientific">Stieleria magnilauensis</name>
    <dbReference type="NCBI Taxonomy" id="2527963"/>
    <lineage>
        <taxon>Bacteria</taxon>
        <taxon>Pseudomonadati</taxon>
        <taxon>Planctomycetota</taxon>
        <taxon>Planctomycetia</taxon>
        <taxon>Pirellulales</taxon>
        <taxon>Pirellulaceae</taxon>
        <taxon>Stieleria</taxon>
    </lineage>
</organism>
<comment type="subcellular location">
    <subcellularLocation>
        <location evidence="1">Cell membrane</location>
        <topology evidence="1">Multi-pass membrane protein</topology>
    </subcellularLocation>
</comment>
<evidence type="ECO:0000256" key="1">
    <source>
        <dbReference type="ARBA" id="ARBA00004651"/>
    </source>
</evidence>
<protein>
    <submittedName>
        <fullName evidence="7">Uncharacterized protein</fullName>
    </submittedName>
</protein>
<evidence type="ECO:0000256" key="2">
    <source>
        <dbReference type="ARBA" id="ARBA00022475"/>
    </source>
</evidence>
<sequence>MDFLKQTFEEFINDRCATMAAALAYYTAFALPPLLFLLLTVLTFGLSLAYESENAKQRAQAVLEDQATEMLGNESAAEGITTILQNNRASGGTWWKSLISFAGIIVGATGVVGALQDSLNRVWQVKPDPDTSSILTILIKRIISLAMILALGFLLLVSIVVSSVLSNAGEQLGSILGVDVGVAAIINYLVQAAVVFIVFAAIFKFMPDAVVQWRNVTAGAAITTVLFLVGRYAMQFYFSYSEPGAELGAAAASLAVILVWVYYSSMIVLLGAEATQVYAVRYGNGIQPASNAVRVVEEIRRPEAG</sequence>
<accession>A0ABX5XWF7</accession>
<dbReference type="PANTHER" id="PTHR30213:SF1">
    <property type="entry name" value="INNER MEMBRANE PROTEIN YHJD"/>
    <property type="match status" value="1"/>
</dbReference>
<feature type="transmembrane region" description="Helical" evidence="6">
    <location>
        <begin position="142"/>
        <end position="165"/>
    </location>
</feature>
<dbReference type="Pfam" id="PF03631">
    <property type="entry name" value="Virul_fac_BrkB"/>
    <property type="match status" value="1"/>
</dbReference>